<accession>A0ABT1PB87</accession>
<reference evidence="1 2" key="1">
    <citation type="submission" date="2022-06" db="EMBL/GenBank/DDBJ databases">
        <title>Draft genome sequence of type strain Streptomyces rubrisoli DSM 42083.</title>
        <authorList>
            <person name="Duangmal K."/>
            <person name="Klaysubun C."/>
        </authorList>
    </citation>
    <scope>NUCLEOTIDE SEQUENCE [LARGE SCALE GENOMIC DNA]</scope>
    <source>
        <strain evidence="1 2">DSM 42083</strain>
    </source>
</reference>
<protein>
    <submittedName>
        <fullName evidence="1">Uncharacterized protein</fullName>
    </submittedName>
</protein>
<name>A0ABT1PB87_9ACTN</name>
<dbReference type="RefSeq" id="WP_255926985.1">
    <property type="nucleotide sequence ID" value="NZ_JANFNH010000008.1"/>
</dbReference>
<organism evidence="1 2">
    <name type="scientific">Streptantibioticus rubrisoli</name>
    <dbReference type="NCBI Taxonomy" id="1387313"/>
    <lineage>
        <taxon>Bacteria</taxon>
        <taxon>Bacillati</taxon>
        <taxon>Actinomycetota</taxon>
        <taxon>Actinomycetes</taxon>
        <taxon>Kitasatosporales</taxon>
        <taxon>Streptomycetaceae</taxon>
        <taxon>Streptantibioticus</taxon>
    </lineage>
</organism>
<comment type="caution">
    <text evidence="1">The sequence shown here is derived from an EMBL/GenBank/DDBJ whole genome shotgun (WGS) entry which is preliminary data.</text>
</comment>
<dbReference type="Proteomes" id="UP001206206">
    <property type="component" value="Unassembled WGS sequence"/>
</dbReference>
<dbReference type="EMBL" id="JANFNH010000008">
    <property type="protein sequence ID" value="MCQ4042634.1"/>
    <property type="molecule type" value="Genomic_DNA"/>
</dbReference>
<evidence type="ECO:0000313" key="2">
    <source>
        <dbReference type="Proteomes" id="UP001206206"/>
    </source>
</evidence>
<sequence>MRIELTWPGPEAGRTLTIPVPGIRAEALRPALDHVRRAGTPALRGALACAEPVVSSVAGAAGAGALVQLALPFVVRRAQRSLCESPHRTA</sequence>
<gene>
    <name evidence="1" type="ORF">NON19_11465</name>
</gene>
<keyword evidence="2" id="KW-1185">Reference proteome</keyword>
<proteinExistence type="predicted"/>
<evidence type="ECO:0000313" key="1">
    <source>
        <dbReference type="EMBL" id="MCQ4042634.1"/>
    </source>
</evidence>